<dbReference type="FunFam" id="3.40.605.10:FF:000012">
    <property type="entry name" value="NAD-dependent succinate-semialdehyde dehydrogenase"/>
    <property type="match status" value="1"/>
</dbReference>
<dbReference type="AlphaFoldDB" id="A0A7I9XQZ4"/>
<evidence type="ECO:0000313" key="5">
    <source>
        <dbReference type="EMBL" id="GFG72178.1"/>
    </source>
</evidence>
<comment type="caution">
    <text evidence="5">The sequence shown here is derived from an EMBL/GenBank/DDBJ whole genome shotgun (WGS) entry which is preliminary data.</text>
</comment>
<dbReference type="InterPro" id="IPR047110">
    <property type="entry name" value="GABD/Sad-like"/>
</dbReference>
<dbReference type="RefSeq" id="WP_234807330.1">
    <property type="nucleotide sequence ID" value="NZ_BLKV01000002.1"/>
</dbReference>
<dbReference type="PANTHER" id="PTHR43217">
    <property type="entry name" value="SUCCINATE SEMIALDEHYDE DEHYDROGENASE [NAD(P)+] SAD"/>
    <property type="match status" value="1"/>
</dbReference>
<accession>A0A7I9XQZ4</accession>
<proteinExistence type="inferred from homology"/>
<keyword evidence="3" id="KW-0560">Oxidoreductase</keyword>
<keyword evidence="2" id="KW-0521">NADP</keyword>
<evidence type="ECO:0000259" key="4">
    <source>
        <dbReference type="Pfam" id="PF00171"/>
    </source>
</evidence>
<dbReference type="Proteomes" id="UP000465263">
    <property type="component" value="Unassembled WGS sequence"/>
</dbReference>
<dbReference type="SUPFAM" id="SSF53720">
    <property type="entry name" value="ALDH-like"/>
    <property type="match status" value="1"/>
</dbReference>
<evidence type="ECO:0000256" key="2">
    <source>
        <dbReference type="ARBA" id="ARBA00022857"/>
    </source>
</evidence>
<comment type="similarity">
    <text evidence="1">Belongs to the aldehyde dehydrogenase family.</text>
</comment>
<dbReference type="Gene3D" id="3.40.605.10">
    <property type="entry name" value="Aldehyde Dehydrogenase, Chain A, domain 1"/>
    <property type="match status" value="1"/>
</dbReference>
<keyword evidence="6" id="KW-1185">Reference proteome</keyword>
<evidence type="ECO:0000256" key="3">
    <source>
        <dbReference type="ARBA" id="ARBA00023002"/>
    </source>
</evidence>
<feature type="domain" description="Aldehyde dehydrogenase" evidence="4">
    <location>
        <begin position="13"/>
        <end position="458"/>
    </location>
</feature>
<dbReference type="InterPro" id="IPR016162">
    <property type="entry name" value="Ald_DH_N"/>
</dbReference>
<dbReference type="Gene3D" id="3.40.309.10">
    <property type="entry name" value="Aldehyde Dehydrogenase, Chain A, domain 2"/>
    <property type="match status" value="1"/>
</dbReference>
<dbReference type="InterPro" id="IPR016161">
    <property type="entry name" value="Ald_DH/histidinol_DH"/>
</dbReference>
<gene>
    <name evidence="5" type="ORF">MSEN_38980</name>
</gene>
<evidence type="ECO:0000256" key="1">
    <source>
        <dbReference type="ARBA" id="ARBA00009986"/>
    </source>
</evidence>
<dbReference type="GO" id="GO:0004777">
    <property type="term" value="F:succinate-semialdehyde dehydrogenase (NAD+) activity"/>
    <property type="evidence" value="ECO:0007669"/>
    <property type="project" value="TreeGrafter"/>
</dbReference>
<sequence length="465" mass="48556">MSTPVSLTTSLIATDPTTGTVIREVPAATPAQIEETLARAASAFGTWRRTSFDERAELLGAVAAELRRRREDFALLMTEEMGKPIGEARGEVDKAAWAADHYAQFGAEYLATEPVDSDATRSYVQYLPLGPVLGVLPWNAPFWLAFRFCAPAIMAGNTAIMKPDPHVPGCGAAIASAFAAAGAPDGVFQTLEAATADVESVIRDPRITAVSFTGSDRAGAAVAAVAASEIKPAVLELGGSDPCLVLADADLAAAAEVIALSRIINAGQSCIAAKRIIVEASVHDEFVGLLRARLAALKMGDPRDETVQVGPIARADLRDNLHRQVTETVAAGATCVLGGELPAGPGFFYPVTLLTGVQPGMTACTEETFGPVATVLSAADAAEALAIANDTRYGLAASVWTATERGEAMARELEAGQVSVNGIVKTDPRLPSGGVKRSGYGRELGRHGIHEFVNAQQVWVGPKQD</sequence>
<organism evidence="5 6">
    <name type="scientific">Mycolicibacter senuensis</name>
    <dbReference type="NCBI Taxonomy" id="386913"/>
    <lineage>
        <taxon>Bacteria</taxon>
        <taxon>Bacillati</taxon>
        <taxon>Actinomycetota</taxon>
        <taxon>Actinomycetes</taxon>
        <taxon>Mycobacteriales</taxon>
        <taxon>Mycobacteriaceae</taxon>
        <taxon>Mycolicibacter</taxon>
    </lineage>
</organism>
<dbReference type="InterPro" id="IPR015590">
    <property type="entry name" value="Aldehyde_DH_dom"/>
</dbReference>
<dbReference type="Pfam" id="PF00171">
    <property type="entry name" value="Aldedh"/>
    <property type="match status" value="1"/>
</dbReference>
<reference evidence="5 6" key="1">
    <citation type="journal article" date="2019" name="Emerg. Microbes Infect.">
        <title>Comprehensive subspecies identification of 175 nontuberculous mycobacteria species based on 7547 genomic profiles.</title>
        <authorList>
            <person name="Matsumoto Y."/>
            <person name="Kinjo T."/>
            <person name="Motooka D."/>
            <person name="Nabeya D."/>
            <person name="Jung N."/>
            <person name="Uechi K."/>
            <person name="Horii T."/>
            <person name="Iida T."/>
            <person name="Fujita J."/>
            <person name="Nakamura S."/>
        </authorList>
    </citation>
    <scope>NUCLEOTIDE SEQUENCE [LARGE SCALE GENOMIC DNA]</scope>
    <source>
        <strain evidence="5 6">JCM 16017</strain>
    </source>
</reference>
<dbReference type="InterPro" id="IPR016163">
    <property type="entry name" value="Ald_DH_C"/>
</dbReference>
<dbReference type="EMBL" id="BLKV01000002">
    <property type="protein sequence ID" value="GFG72178.1"/>
    <property type="molecule type" value="Genomic_DNA"/>
</dbReference>
<protein>
    <submittedName>
        <fullName evidence="5">Succinate-semialdehyde dehydrogenase</fullName>
    </submittedName>
</protein>
<dbReference type="FunFam" id="3.40.309.10:FF:000009">
    <property type="entry name" value="Aldehyde dehydrogenase A"/>
    <property type="match status" value="1"/>
</dbReference>
<dbReference type="PANTHER" id="PTHR43217:SF1">
    <property type="entry name" value="SUCCINATE SEMIALDEHYDE DEHYDROGENASE [NAD(P)+] SAD"/>
    <property type="match status" value="1"/>
</dbReference>
<name>A0A7I9XQZ4_9MYCO</name>
<evidence type="ECO:0000313" key="6">
    <source>
        <dbReference type="Proteomes" id="UP000465263"/>
    </source>
</evidence>